<comment type="subcellular location">
    <subcellularLocation>
        <location evidence="1">Membrane</location>
        <topology evidence="1">Multi-pass membrane protein</topology>
    </subcellularLocation>
</comment>
<dbReference type="InterPro" id="IPR003825">
    <property type="entry name" value="Colicin-V_CvpA"/>
</dbReference>
<comment type="caution">
    <text evidence="6">The sequence shown here is derived from an EMBL/GenBank/DDBJ whole genome shotgun (WGS) entry which is preliminary data.</text>
</comment>
<organism evidence="6 7">
    <name type="scientific">Neotamlana sedimentorum</name>
    <dbReference type="NCBI Taxonomy" id="1435349"/>
    <lineage>
        <taxon>Bacteria</taxon>
        <taxon>Pseudomonadati</taxon>
        <taxon>Bacteroidota</taxon>
        <taxon>Flavobacteriia</taxon>
        <taxon>Flavobacteriales</taxon>
        <taxon>Flavobacteriaceae</taxon>
        <taxon>Neotamlana</taxon>
    </lineage>
</organism>
<dbReference type="PATRIC" id="fig|1435349.4.peg.1321"/>
<keyword evidence="2 5" id="KW-0812">Transmembrane</keyword>
<gene>
    <name evidence="6" type="ORF">PW52_03085</name>
</gene>
<evidence type="ECO:0000256" key="5">
    <source>
        <dbReference type="SAM" id="Phobius"/>
    </source>
</evidence>
<evidence type="ECO:0000256" key="1">
    <source>
        <dbReference type="ARBA" id="ARBA00004141"/>
    </source>
</evidence>
<feature type="transmembrane region" description="Helical" evidence="5">
    <location>
        <begin position="101"/>
        <end position="122"/>
    </location>
</feature>
<keyword evidence="7" id="KW-1185">Reference proteome</keyword>
<evidence type="ECO:0000313" key="7">
    <source>
        <dbReference type="Proteomes" id="UP000032578"/>
    </source>
</evidence>
<dbReference type="PANTHER" id="PTHR37306">
    <property type="entry name" value="COLICIN V PRODUCTION PROTEIN"/>
    <property type="match status" value="1"/>
</dbReference>
<dbReference type="Pfam" id="PF02674">
    <property type="entry name" value="Colicin_V"/>
    <property type="match status" value="1"/>
</dbReference>
<evidence type="ECO:0000313" key="6">
    <source>
        <dbReference type="EMBL" id="KJD36644.1"/>
    </source>
</evidence>
<feature type="transmembrane region" description="Helical" evidence="5">
    <location>
        <begin position="29"/>
        <end position="51"/>
    </location>
</feature>
<name>A0A0D7WC34_9FLAO</name>
<keyword evidence="4 5" id="KW-0472">Membrane</keyword>
<dbReference type="STRING" id="1435349.PW52_03085"/>
<dbReference type="Proteomes" id="UP000032578">
    <property type="component" value="Unassembled WGS sequence"/>
</dbReference>
<evidence type="ECO:0000256" key="2">
    <source>
        <dbReference type="ARBA" id="ARBA00022692"/>
    </source>
</evidence>
<proteinExistence type="predicted"/>
<dbReference type="RefSeq" id="WP_044631459.1">
    <property type="nucleotide sequence ID" value="NZ_JTDW01000002.1"/>
</dbReference>
<protein>
    <submittedName>
        <fullName evidence="6">Colicin V production protein</fullName>
    </submittedName>
</protein>
<dbReference type="PANTHER" id="PTHR37306:SF1">
    <property type="entry name" value="COLICIN V PRODUCTION PROTEIN"/>
    <property type="match status" value="1"/>
</dbReference>
<dbReference type="EMBL" id="JTDW01000002">
    <property type="protein sequence ID" value="KJD36644.1"/>
    <property type="molecule type" value="Genomic_DNA"/>
</dbReference>
<sequence length="176" mass="18933">MGVIDIVLGALILLGLVRGFLKGLFVEVASLIALVAGVYGAIHFSNFAAEFLQTKTDWSEKTINITAFAITFVVIVLAIALAGKALTKLADFAALGILNKLLGGVFGALKIALLLSVILNIFNKFNNTITFIDDDDIENSILYTPVKSLVPLIFPKLISDETDDDETEDNALFQEA</sequence>
<dbReference type="GO" id="GO:0016020">
    <property type="term" value="C:membrane"/>
    <property type="evidence" value="ECO:0007669"/>
    <property type="project" value="UniProtKB-SubCell"/>
</dbReference>
<keyword evidence="3 5" id="KW-1133">Transmembrane helix</keyword>
<reference evidence="6 7" key="1">
    <citation type="submission" date="2014-11" db="EMBL/GenBank/DDBJ databases">
        <title>Tamlana sedimentorum sp. nov., isolated from shallow sand sediments of the Sea of Japan.</title>
        <authorList>
            <person name="Romanenko L.A."/>
        </authorList>
    </citation>
    <scope>NUCLEOTIDE SEQUENCE [LARGE SCALE GENOMIC DNA]</scope>
    <source>
        <strain evidence="6 7">JCM 19808</strain>
    </source>
</reference>
<evidence type="ECO:0000256" key="3">
    <source>
        <dbReference type="ARBA" id="ARBA00022989"/>
    </source>
</evidence>
<evidence type="ECO:0000256" key="4">
    <source>
        <dbReference type="ARBA" id="ARBA00023136"/>
    </source>
</evidence>
<dbReference type="OrthoDB" id="9799585at2"/>
<accession>A0A0D7WC34</accession>
<feature type="transmembrane region" description="Helical" evidence="5">
    <location>
        <begin position="63"/>
        <end position="81"/>
    </location>
</feature>
<dbReference type="AlphaFoldDB" id="A0A0D7WC34"/>
<dbReference type="GO" id="GO:0009403">
    <property type="term" value="P:toxin biosynthetic process"/>
    <property type="evidence" value="ECO:0007669"/>
    <property type="project" value="InterPro"/>
</dbReference>